<keyword evidence="5" id="KW-0663">Pyridoxal phosphate</keyword>
<evidence type="ECO:0000256" key="1">
    <source>
        <dbReference type="ARBA" id="ARBA00001933"/>
    </source>
</evidence>
<keyword evidence="9" id="KW-1185">Reference proteome</keyword>
<dbReference type="InterPro" id="IPR001216">
    <property type="entry name" value="P-phosphate_BS"/>
</dbReference>
<reference evidence="8 9" key="1">
    <citation type="submission" date="2024-01" db="EMBL/GenBank/DDBJ databases">
        <title>Genome assemblies of Stephania.</title>
        <authorList>
            <person name="Yang L."/>
        </authorList>
    </citation>
    <scope>NUCLEOTIDE SEQUENCE [LARGE SCALE GENOMIC DNA]</scope>
    <source>
        <strain evidence="8">QJT</strain>
        <tissue evidence="8">Leaf</tissue>
    </source>
</reference>
<evidence type="ECO:0000313" key="9">
    <source>
        <dbReference type="Proteomes" id="UP001417504"/>
    </source>
</evidence>
<organism evidence="8 9">
    <name type="scientific">Stephania japonica</name>
    <dbReference type="NCBI Taxonomy" id="461633"/>
    <lineage>
        <taxon>Eukaryota</taxon>
        <taxon>Viridiplantae</taxon>
        <taxon>Streptophyta</taxon>
        <taxon>Embryophyta</taxon>
        <taxon>Tracheophyta</taxon>
        <taxon>Spermatophyta</taxon>
        <taxon>Magnoliopsida</taxon>
        <taxon>Ranunculales</taxon>
        <taxon>Menispermaceae</taxon>
        <taxon>Menispermoideae</taxon>
        <taxon>Cissampelideae</taxon>
        <taxon>Stephania</taxon>
    </lineage>
</organism>
<protein>
    <recommendedName>
        <fullName evidence="7">Tryptophan synthase beta chain-like PALP domain-containing protein</fullName>
    </recommendedName>
</protein>
<evidence type="ECO:0000313" key="8">
    <source>
        <dbReference type="EMBL" id="KAK9122480.1"/>
    </source>
</evidence>
<dbReference type="InterPro" id="IPR050214">
    <property type="entry name" value="Cys_Synth/Cystath_Beta-Synth"/>
</dbReference>
<dbReference type="Gene3D" id="3.40.50.1100">
    <property type="match status" value="2"/>
</dbReference>
<accession>A0AAP0IW21</accession>
<dbReference type="FunFam" id="3.40.50.1100:FF:000006">
    <property type="entry name" value="Cysteine synthase"/>
    <property type="match status" value="1"/>
</dbReference>
<dbReference type="Pfam" id="PF00291">
    <property type="entry name" value="PALP"/>
    <property type="match status" value="1"/>
</dbReference>
<proteinExistence type="inferred from homology"/>
<feature type="domain" description="Tryptophan synthase beta chain-like PALP" evidence="7">
    <location>
        <begin position="99"/>
        <end position="378"/>
    </location>
</feature>
<dbReference type="EMBL" id="JBBNAE010000005">
    <property type="protein sequence ID" value="KAK9122480.1"/>
    <property type="molecule type" value="Genomic_DNA"/>
</dbReference>
<dbReference type="AlphaFoldDB" id="A0AAP0IW21"/>
<dbReference type="InterPro" id="IPR036052">
    <property type="entry name" value="TrpB-like_PALP_sf"/>
</dbReference>
<sequence length="410" mass="44861">MRAAHEYRKEESFWKIEWYRSEKQALVMESDGVMAMEILLEEEYSSANNPHDTIILGSKWKWWAASPKVIAAAAAAPSPVVISSSRQEDVDPVNIAQDVTQLIGNTPMVYLNKVVQGCVANVAAKLESMQPCRSVKDRIGLSMISDAEQRGAISPAKVPPTTILVEPTSGNTGLAIAFVGASKGYKVIVTMPASINVERRLLLRAFGAHIVLTHPAKGIKGAVDKAKQIVQTTPNAFMFQQFDNPANAKVHFETTGPEIWEDTMGAVDIFVAGIGTGGTITGTGRYLKMMNRNIKVSELYDAHLSLKPTQFISYKNLAKVSSTLLKRIGYPKNKVSNDEAVEMARKLVLEEGLLVGISSGAAAVAALALARRPENTGKLITVMFPSFGERYLPTVLFHSIHEEMRRFQQC</sequence>
<dbReference type="PANTHER" id="PTHR10314">
    <property type="entry name" value="CYSTATHIONINE BETA-SYNTHASE"/>
    <property type="match status" value="1"/>
</dbReference>
<keyword evidence="6" id="KW-0198">Cysteine biosynthesis</keyword>
<evidence type="ECO:0000256" key="3">
    <source>
        <dbReference type="ARBA" id="ARBA00022605"/>
    </source>
</evidence>
<dbReference type="GO" id="GO:0016740">
    <property type="term" value="F:transferase activity"/>
    <property type="evidence" value="ECO:0007669"/>
    <property type="project" value="UniProtKB-KW"/>
</dbReference>
<evidence type="ECO:0000256" key="6">
    <source>
        <dbReference type="ARBA" id="ARBA00023192"/>
    </source>
</evidence>
<gene>
    <name evidence="8" type="ORF">Sjap_012082</name>
</gene>
<dbReference type="InterPro" id="IPR001926">
    <property type="entry name" value="TrpB-like_PALP"/>
</dbReference>
<dbReference type="GO" id="GO:0006535">
    <property type="term" value="P:cysteine biosynthetic process from serine"/>
    <property type="evidence" value="ECO:0007669"/>
    <property type="project" value="InterPro"/>
</dbReference>
<dbReference type="Proteomes" id="UP001417504">
    <property type="component" value="Unassembled WGS sequence"/>
</dbReference>
<dbReference type="CDD" id="cd01561">
    <property type="entry name" value="CBS_like"/>
    <property type="match status" value="1"/>
</dbReference>
<keyword evidence="4" id="KW-0808">Transferase</keyword>
<evidence type="ECO:0000256" key="5">
    <source>
        <dbReference type="ARBA" id="ARBA00022898"/>
    </source>
</evidence>
<dbReference type="PROSITE" id="PS00901">
    <property type="entry name" value="CYS_SYNTHASE"/>
    <property type="match status" value="1"/>
</dbReference>
<evidence type="ECO:0000259" key="7">
    <source>
        <dbReference type="Pfam" id="PF00291"/>
    </source>
</evidence>
<comment type="similarity">
    <text evidence="2">Belongs to the cysteine synthase/cystathionine beta-synthase family.</text>
</comment>
<name>A0AAP0IW21_9MAGN</name>
<evidence type="ECO:0000256" key="2">
    <source>
        <dbReference type="ARBA" id="ARBA00007103"/>
    </source>
</evidence>
<comment type="caution">
    <text evidence="8">The sequence shown here is derived from an EMBL/GenBank/DDBJ whole genome shotgun (WGS) entry which is preliminary data.</text>
</comment>
<evidence type="ECO:0000256" key="4">
    <source>
        <dbReference type="ARBA" id="ARBA00022679"/>
    </source>
</evidence>
<dbReference type="SUPFAM" id="SSF53686">
    <property type="entry name" value="Tryptophan synthase beta subunit-like PLP-dependent enzymes"/>
    <property type="match status" value="1"/>
</dbReference>
<keyword evidence="3" id="KW-0028">Amino-acid biosynthesis</keyword>
<comment type="cofactor">
    <cofactor evidence="1">
        <name>pyridoxal 5'-phosphate</name>
        <dbReference type="ChEBI" id="CHEBI:597326"/>
    </cofactor>
</comment>